<organism evidence="2 3">
    <name type="scientific">Calocera cornea HHB12733</name>
    <dbReference type="NCBI Taxonomy" id="1353952"/>
    <lineage>
        <taxon>Eukaryota</taxon>
        <taxon>Fungi</taxon>
        <taxon>Dikarya</taxon>
        <taxon>Basidiomycota</taxon>
        <taxon>Agaricomycotina</taxon>
        <taxon>Dacrymycetes</taxon>
        <taxon>Dacrymycetales</taxon>
        <taxon>Dacrymycetaceae</taxon>
        <taxon>Calocera</taxon>
    </lineage>
</organism>
<feature type="non-terminal residue" evidence="2">
    <location>
        <position position="187"/>
    </location>
</feature>
<dbReference type="PROSITE" id="PS50005">
    <property type="entry name" value="TPR"/>
    <property type="match status" value="1"/>
</dbReference>
<dbReference type="SUPFAM" id="SSF48452">
    <property type="entry name" value="TPR-like"/>
    <property type="match status" value="1"/>
</dbReference>
<dbReference type="Gene3D" id="1.25.40.10">
    <property type="entry name" value="Tetratricopeptide repeat domain"/>
    <property type="match status" value="1"/>
</dbReference>
<name>A0A165DM59_9BASI</name>
<evidence type="ECO:0000313" key="2">
    <source>
        <dbReference type="EMBL" id="KZT53111.1"/>
    </source>
</evidence>
<feature type="non-terminal residue" evidence="2">
    <location>
        <position position="1"/>
    </location>
</feature>
<reference evidence="2 3" key="1">
    <citation type="journal article" date="2016" name="Mol. Biol. Evol.">
        <title>Comparative Genomics of Early-Diverging Mushroom-Forming Fungi Provides Insights into the Origins of Lignocellulose Decay Capabilities.</title>
        <authorList>
            <person name="Nagy L.G."/>
            <person name="Riley R."/>
            <person name="Tritt A."/>
            <person name="Adam C."/>
            <person name="Daum C."/>
            <person name="Floudas D."/>
            <person name="Sun H."/>
            <person name="Yadav J.S."/>
            <person name="Pangilinan J."/>
            <person name="Larsson K.H."/>
            <person name="Matsuura K."/>
            <person name="Barry K."/>
            <person name="Labutti K."/>
            <person name="Kuo R."/>
            <person name="Ohm R.A."/>
            <person name="Bhattacharya S.S."/>
            <person name="Shirouzu T."/>
            <person name="Yoshinaga Y."/>
            <person name="Martin F.M."/>
            <person name="Grigoriev I.V."/>
            <person name="Hibbett D.S."/>
        </authorList>
    </citation>
    <scope>NUCLEOTIDE SEQUENCE [LARGE SCALE GENOMIC DNA]</scope>
    <source>
        <strain evidence="2 3">HHB12733</strain>
    </source>
</reference>
<keyword evidence="1" id="KW-0802">TPR repeat</keyword>
<protein>
    <submittedName>
        <fullName evidence="2">Uncharacterized protein</fullName>
    </submittedName>
</protein>
<dbReference type="Proteomes" id="UP000076842">
    <property type="component" value="Unassembled WGS sequence"/>
</dbReference>
<evidence type="ECO:0000313" key="3">
    <source>
        <dbReference type="Proteomes" id="UP000076842"/>
    </source>
</evidence>
<dbReference type="PANTHER" id="PTHR28142:SF1">
    <property type="entry name" value="MITOCHONDRIAL INNER MEMBRANE I-AAA PROTEASE SUPERCOMPLEX SUBUNIT MGR3-RELATED"/>
    <property type="match status" value="1"/>
</dbReference>
<sequence>ELALPSWAGKAETASVLERLGSVYAKQGNVEYAVPLYLRALSQLPLKDADPAAATPTSLCRAAVLFNNLSELFAQRAMTAGAEGKGEDGAELGQALLWGQRAVDVLREAGRLGLEGAEDPEACRRTSVVVQTNQATLLEMKGDLRSAEVLFTSAHRLADQVRWSEAYNQAMLGLRRVQRARGKQPPP</sequence>
<keyword evidence="3" id="KW-1185">Reference proteome</keyword>
<feature type="repeat" description="TPR" evidence="1">
    <location>
        <begin position="14"/>
        <end position="47"/>
    </location>
</feature>
<dbReference type="OrthoDB" id="10050400at2759"/>
<dbReference type="AlphaFoldDB" id="A0A165DM59"/>
<dbReference type="SMART" id="SM00028">
    <property type="entry name" value="TPR"/>
    <property type="match status" value="2"/>
</dbReference>
<dbReference type="InterPro" id="IPR011990">
    <property type="entry name" value="TPR-like_helical_dom_sf"/>
</dbReference>
<gene>
    <name evidence="2" type="ORF">CALCODRAFT_406343</name>
</gene>
<evidence type="ECO:0000256" key="1">
    <source>
        <dbReference type="PROSITE-ProRule" id="PRU00339"/>
    </source>
</evidence>
<dbReference type="InParanoid" id="A0A165DM59"/>
<dbReference type="EMBL" id="KV424046">
    <property type="protein sequence ID" value="KZT53111.1"/>
    <property type="molecule type" value="Genomic_DNA"/>
</dbReference>
<dbReference type="InterPro" id="IPR040201">
    <property type="entry name" value="Mrg3-like"/>
</dbReference>
<dbReference type="InterPro" id="IPR019734">
    <property type="entry name" value="TPR_rpt"/>
</dbReference>
<accession>A0A165DM59</accession>
<dbReference type="PANTHER" id="PTHR28142">
    <property type="entry name" value="MITOCHONDRIAL INNER MEMBRANE I-AAA PROTEASE SUPERCOMPLEX SUBUNIT MGR3-RELATED"/>
    <property type="match status" value="1"/>
</dbReference>
<proteinExistence type="predicted"/>
<dbReference type="STRING" id="1353952.A0A165DM59"/>